<dbReference type="Proteomes" id="UP000482800">
    <property type="component" value="Unassembled WGS sequence"/>
</dbReference>
<evidence type="ECO:0000313" key="2">
    <source>
        <dbReference type="EMBL" id="GFJ78439.1"/>
    </source>
</evidence>
<protein>
    <submittedName>
        <fullName evidence="2">Acetyltransferase</fullName>
    </submittedName>
</protein>
<dbReference type="Gene3D" id="3.40.630.30">
    <property type="match status" value="1"/>
</dbReference>
<proteinExistence type="predicted"/>
<dbReference type="GO" id="GO:0016747">
    <property type="term" value="F:acyltransferase activity, transferring groups other than amino-acyl groups"/>
    <property type="evidence" value="ECO:0007669"/>
    <property type="project" value="InterPro"/>
</dbReference>
<dbReference type="InterPro" id="IPR016181">
    <property type="entry name" value="Acyl_CoA_acyltransferase"/>
</dbReference>
<dbReference type="EMBL" id="BLPF01000001">
    <property type="protein sequence ID" value="GFJ78439.1"/>
    <property type="molecule type" value="Genomic_DNA"/>
</dbReference>
<dbReference type="SUPFAM" id="SSF55729">
    <property type="entry name" value="Acyl-CoA N-acyltransferases (Nat)"/>
    <property type="match status" value="1"/>
</dbReference>
<keyword evidence="3" id="KW-1185">Reference proteome</keyword>
<dbReference type="Gene3D" id="3.40.630.90">
    <property type="match status" value="1"/>
</dbReference>
<reference evidence="2 3" key="2">
    <citation type="submission" date="2020-03" db="EMBL/GenBank/DDBJ databases">
        <authorList>
            <person name="Ichikawa N."/>
            <person name="Kimura A."/>
            <person name="Kitahashi Y."/>
            <person name="Uohara A."/>
        </authorList>
    </citation>
    <scope>NUCLEOTIDE SEQUENCE [LARGE SCALE GENOMIC DNA]</scope>
    <source>
        <strain evidence="2 3">NBRC 108639</strain>
    </source>
</reference>
<dbReference type="Pfam" id="PF18014">
    <property type="entry name" value="Acetyltransf_18"/>
    <property type="match status" value="1"/>
</dbReference>
<comment type="caution">
    <text evidence="2">The sequence shown here is derived from an EMBL/GenBank/DDBJ whole genome shotgun (WGS) entry which is preliminary data.</text>
</comment>
<accession>A0A6V8K8I3</accession>
<dbReference type="InterPro" id="IPR052729">
    <property type="entry name" value="Acyl/Acetyltrans_Enzymes"/>
</dbReference>
<dbReference type="Pfam" id="PF13673">
    <property type="entry name" value="Acetyltransf_10"/>
    <property type="match status" value="1"/>
</dbReference>
<feature type="domain" description="N-acetyltransferase" evidence="1">
    <location>
        <begin position="12"/>
        <end position="156"/>
    </location>
</feature>
<dbReference type="InterPro" id="IPR041496">
    <property type="entry name" value="YitH/HolE_GNAT"/>
</dbReference>
<keyword evidence="2" id="KW-0808">Transferase</keyword>
<dbReference type="AlphaFoldDB" id="A0A6V8K8I3"/>
<dbReference type="PROSITE" id="PS51186">
    <property type="entry name" value="GNAT"/>
    <property type="match status" value="1"/>
</dbReference>
<organism evidence="2 3">
    <name type="scientific">Phytohabitans houttuyneae</name>
    <dbReference type="NCBI Taxonomy" id="1076126"/>
    <lineage>
        <taxon>Bacteria</taxon>
        <taxon>Bacillati</taxon>
        <taxon>Actinomycetota</taxon>
        <taxon>Actinomycetes</taxon>
        <taxon>Micromonosporales</taxon>
        <taxon>Micromonosporaceae</taxon>
    </lineage>
</organism>
<gene>
    <name evidence="2" type="ORF">Phou_026190</name>
</gene>
<sequence>MPDGGVPATIGGVIEQLTVDDLDACLDLAQDRDWPPERHKWRLLFDIGTVYGIRDAAGRVIATTVLTSYQGGLAAISMVLVAKDHERQGLGRALMVHAIGEAGAATVVLNATEYGRPLYERLGFVSVGSTFTHVGHFTGPGGHASRPATPDDLDAIHRLDTEVNGADRAILIDRLSGFAAQVRTVEGKAGITGYAAAWPNHGNTVIGPVMAGSVAEARALIADVAAGVDGPVRLDLDGRHPELHAWAVKRGLELRTSTAVMARGGPLPGDRGRWFVPMMQALG</sequence>
<name>A0A6V8K8I3_9ACTN</name>
<reference evidence="2 3" key="1">
    <citation type="submission" date="2020-03" db="EMBL/GenBank/DDBJ databases">
        <title>Whole genome shotgun sequence of Phytohabitans houttuyneae NBRC 108639.</title>
        <authorList>
            <person name="Komaki H."/>
            <person name="Tamura T."/>
        </authorList>
    </citation>
    <scope>NUCLEOTIDE SEQUENCE [LARGE SCALE GENOMIC DNA]</scope>
    <source>
        <strain evidence="2 3">NBRC 108639</strain>
    </source>
</reference>
<evidence type="ECO:0000259" key="1">
    <source>
        <dbReference type="PROSITE" id="PS51186"/>
    </source>
</evidence>
<dbReference type="PANTHER" id="PTHR47237:SF2">
    <property type="entry name" value="BLL4206 PROTEIN"/>
    <property type="match status" value="1"/>
</dbReference>
<dbReference type="InterPro" id="IPR000182">
    <property type="entry name" value="GNAT_dom"/>
</dbReference>
<dbReference type="PANTHER" id="PTHR47237">
    <property type="entry name" value="SLL0310 PROTEIN"/>
    <property type="match status" value="1"/>
</dbReference>
<dbReference type="CDD" id="cd04301">
    <property type="entry name" value="NAT_SF"/>
    <property type="match status" value="1"/>
</dbReference>
<evidence type="ECO:0000313" key="3">
    <source>
        <dbReference type="Proteomes" id="UP000482800"/>
    </source>
</evidence>